<keyword evidence="10" id="KW-1185">Reference proteome</keyword>
<keyword evidence="6" id="KW-0732">Signal</keyword>
<feature type="signal peptide" evidence="6">
    <location>
        <begin position="1"/>
        <end position="28"/>
    </location>
</feature>
<dbReference type="GO" id="GO:0020037">
    <property type="term" value="F:heme binding"/>
    <property type="evidence" value="ECO:0007669"/>
    <property type="project" value="InterPro"/>
</dbReference>
<evidence type="ECO:0000256" key="4">
    <source>
        <dbReference type="PIRSR" id="PIRSR602403-1"/>
    </source>
</evidence>
<proteinExistence type="inferred from homology"/>
<dbReference type="OrthoDB" id="2789670at2759"/>
<evidence type="ECO:0000313" key="8">
    <source>
        <dbReference type="EMBL" id="GIL95108.1"/>
    </source>
</evidence>
<comment type="cofactor">
    <cofactor evidence="4">
        <name>heme</name>
        <dbReference type="ChEBI" id="CHEBI:30413"/>
    </cofactor>
</comment>
<dbReference type="Gene3D" id="1.10.630.10">
    <property type="entry name" value="Cytochrome P450"/>
    <property type="match status" value="1"/>
</dbReference>
<dbReference type="PRINTS" id="PR00465">
    <property type="entry name" value="EP450IV"/>
</dbReference>
<dbReference type="InterPro" id="IPR002403">
    <property type="entry name" value="Cyt_P450_E_grp-IV"/>
</dbReference>
<dbReference type="Proteomes" id="UP000722791">
    <property type="component" value="Unassembled WGS sequence"/>
</dbReference>
<dbReference type="PANTHER" id="PTHR24305:SF166">
    <property type="entry name" value="CYTOCHROME P450 12A4, MITOCHONDRIAL-RELATED"/>
    <property type="match status" value="1"/>
</dbReference>
<dbReference type="EMBL" id="BNCP01000021">
    <property type="protein sequence ID" value="GIL81244.1"/>
    <property type="molecule type" value="Genomic_DNA"/>
</dbReference>
<dbReference type="InterPro" id="IPR050121">
    <property type="entry name" value="Cytochrome_P450_monoxygenase"/>
</dbReference>
<evidence type="ECO:0000256" key="5">
    <source>
        <dbReference type="SAM" id="MobiDB-lite"/>
    </source>
</evidence>
<keyword evidence="2 4" id="KW-0479">Metal-binding</keyword>
<dbReference type="GO" id="GO:0004497">
    <property type="term" value="F:monooxygenase activity"/>
    <property type="evidence" value="ECO:0007669"/>
    <property type="project" value="InterPro"/>
</dbReference>
<evidence type="ECO:0000256" key="3">
    <source>
        <dbReference type="ARBA" id="ARBA00023004"/>
    </source>
</evidence>
<dbReference type="Pfam" id="PF00067">
    <property type="entry name" value="p450"/>
    <property type="match status" value="2"/>
</dbReference>
<protein>
    <recommendedName>
        <fullName evidence="11">Cytochrome P450</fullName>
    </recommendedName>
</protein>
<comment type="caution">
    <text evidence="8">The sequence shown here is derived from an EMBL/GenBank/DDBJ whole genome shotgun (WGS) entry which is preliminary data.</text>
</comment>
<evidence type="ECO:0000256" key="2">
    <source>
        <dbReference type="ARBA" id="ARBA00022723"/>
    </source>
</evidence>
<evidence type="ECO:0000313" key="10">
    <source>
        <dbReference type="Proteomes" id="UP000747110"/>
    </source>
</evidence>
<evidence type="ECO:0008006" key="11">
    <source>
        <dbReference type="Google" id="ProtNLM"/>
    </source>
</evidence>
<evidence type="ECO:0000256" key="6">
    <source>
        <dbReference type="SAM" id="SignalP"/>
    </source>
</evidence>
<feature type="compositionally biased region" description="Acidic residues" evidence="5">
    <location>
        <begin position="482"/>
        <end position="493"/>
    </location>
</feature>
<evidence type="ECO:0000313" key="9">
    <source>
        <dbReference type="Proteomes" id="UP000722791"/>
    </source>
</evidence>
<dbReference type="SUPFAM" id="SSF48264">
    <property type="entry name" value="Cytochrome P450"/>
    <property type="match status" value="1"/>
</dbReference>
<accession>A0A8J4D4A8</accession>
<comment type="similarity">
    <text evidence="1">Belongs to the cytochrome P450 family.</text>
</comment>
<sequence length="666" mass="71736">MSDLWVRLLTCLLGVLLVLLLRSPARRGKGPIHLPGPQGNPLLGHSLILRGALVPWSWFWRNALGGDQRILWTLQKWSDQYGGFFQLQSGWLGRLLLGEPPTVVVSDPPAVHALLALGEDVAVKSRRYYGALDQVLHPAAVPSSATASSSGQWRLVRRSLLQAFSTSELREDFEVTKIKALSLASILVDEGPGVVHDLDEAARRLTLDVMGFSKLGYDFQAVESRGEVLMLRLLDEVAAEWAARRRRLFGRLAPWVSDSAAEGQTRCRILQHFIEKVLWEEISARGPPPADDVTLAAQLARLRSPPARGDPALTHERTLSELAAQLLLSHGPTAHAIAWALGCVAANRGVQDKLVAELKREGVFDNPLRLTYDMLPKLPYLDCVIRETLRLYPPMPCPATVRTMRKDAVLASGHHLPAGSEVWVDVFSMHRSPRLWRDANHFNPERWATTTTTGTAVTEAAAGGLEQRKEKQYDGLCTVEPDADAEIDGDSDANDAKAASQASKAVPEPEAAAATAAGGRMEEELQQQQQPPLPAVVAPLCNPAAYMPFGAGVRSCQGQRLAVAEVKAVVSVLLCFLSFEPSWRKGDVSQAASSSAGSEVVTGGAGATVAAAARAAGAPAEATGRSGNESAGRAEAGREEVAPLGLGLFLRPVGGMRLLMAPRKRK</sequence>
<keyword evidence="4" id="KW-0349">Heme</keyword>
<keyword evidence="3 4" id="KW-0408">Iron</keyword>
<name>A0A8J4D4A8_9CHLO</name>
<dbReference type="PANTHER" id="PTHR24305">
    <property type="entry name" value="CYTOCHROME P450"/>
    <property type="match status" value="1"/>
</dbReference>
<feature type="region of interest" description="Disordered" evidence="5">
    <location>
        <begin position="617"/>
        <end position="636"/>
    </location>
</feature>
<dbReference type="InterPro" id="IPR001128">
    <property type="entry name" value="Cyt_P450"/>
</dbReference>
<organism evidence="8 9">
    <name type="scientific">Volvox reticuliferus</name>
    <dbReference type="NCBI Taxonomy" id="1737510"/>
    <lineage>
        <taxon>Eukaryota</taxon>
        <taxon>Viridiplantae</taxon>
        <taxon>Chlorophyta</taxon>
        <taxon>core chlorophytes</taxon>
        <taxon>Chlorophyceae</taxon>
        <taxon>CS clade</taxon>
        <taxon>Chlamydomonadales</taxon>
        <taxon>Volvocaceae</taxon>
        <taxon>Volvox</taxon>
    </lineage>
</organism>
<feature type="compositionally biased region" description="Low complexity" evidence="5">
    <location>
        <begin position="617"/>
        <end position="634"/>
    </location>
</feature>
<dbReference type="EMBL" id="BNCQ01000002">
    <property type="protein sequence ID" value="GIL95108.1"/>
    <property type="molecule type" value="Genomic_DNA"/>
</dbReference>
<evidence type="ECO:0000313" key="7">
    <source>
        <dbReference type="EMBL" id="GIL81244.1"/>
    </source>
</evidence>
<reference evidence="8" key="1">
    <citation type="journal article" date="2021" name="Proc. Natl. Acad. Sci. U.S.A.">
        <title>Three genomes in the algal genus Volvox reveal the fate of a haploid sex-determining region after a transition to homothallism.</title>
        <authorList>
            <person name="Yamamoto K."/>
            <person name="Hamaji T."/>
            <person name="Kawai-Toyooka H."/>
            <person name="Matsuzaki R."/>
            <person name="Takahashi F."/>
            <person name="Nishimura Y."/>
            <person name="Kawachi M."/>
            <person name="Noguchi H."/>
            <person name="Minakuchi Y."/>
            <person name="Umen J.G."/>
            <person name="Toyoda A."/>
            <person name="Nozaki H."/>
        </authorList>
    </citation>
    <scope>NUCLEOTIDE SEQUENCE</scope>
    <source>
        <strain evidence="8">NIES-3785</strain>
        <strain evidence="7">NIES-3786</strain>
    </source>
</reference>
<feature type="chain" id="PRO_5036271601" description="Cytochrome P450" evidence="6">
    <location>
        <begin position="29"/>
        <end position="666"/>
    </location>
</feature>
<feature type="compositionally biased region" description="Low complexity" evidence="5">
    <location>
        <begin position="502"/>
        <end position="519"/>
    </location>
</feature>
<dbReference type="InterPro" id="IPR036396">
    <property type="entry name" value="Cyt_P450_sf"/>
</dbReference>
<gene>
    <name evidence="7" type="ORF">Vretifemale_10291</name>
    <name evidence="8" type="ORF">Vretimale_1166</name>
</gene>
<dbReference type="AlphaFoldDB" id="A0A8J4D4A8"/>
<feature type="binding site" description="axial binding residue" evidence="4">
    <location>
        <position position="556"/>
    </location>
    <ligand>
        <name>heme</name>
        <dbReference type="ChEBI" id="CHEBI:30413"/>
    </ligand>
    <ligandPart>
        <name>Fe</name>
        <dbReference type="ChEBI" id="CHEBI:18248"/>
    </ligandPart>
</feature>
<dbReference type="GO" id="GO:0005506">
    <property type="term" value="F:iron ion binding"/>
    <property type="evidence" value="ECO:0007669"/>
    <property type="project" value="InterPro"/>
</dbReference>
<dbReference type="Proteomes" id="UP000747110">
    <property type="component" value="Unassembled WGS sequence"/>
</dbReference>
<evidence type="ECO:0000256" key="1">
    <source>
        <dbReference type="ARBA" id="ARBA00010617"/>
    </source>
</evidence>
<dbReference type="GO" id="GO:0016705">
    <property type="term" value="F:oxidoreductase activity, acting on paired donors, with incorporation or reduction of molecular oxygen"/>
    <property type="evidence" value="ECO:0007669"/>
    <property type="project" value="InterPro"/>
</dbReference>
<feature type="region of interest" description="Disordered" evidence="5">
    <location>
        <begin position="482"/>
        <end position="531"/>
    </location>
</feature>